<comment type="caution">
    <text evidence="1">The sequence shown here is derived from an EMBL/GenBank/DDBJ whole genome shotgun (WGS) entry which is preliminary data.</text>
</comment>
<accession>L8WYR3</accession>
<evidence type="ECO:0000313" key="1">
    <source>
        <dbReference type="EMBL" id="ELU43135.1"/>
    </source>
</evidence>
<gene>
    <name evidence="1" type="ORF">AG1IA_02828</name>
</gene>
<proteinExistence type="predicted"/>
<protein>
    <submittedName>
        <fullName evidence="1">Uncharacterized protein</fullName>
    </submittedName>
</protein>
<dbReference type="HOGENOM" id="CLU_2591430_0_0_1"/>
<keyword evidence="2" id="KW-1185">Reference proteome</keyword>
<sequence>MEVAVWIQIVSRSFWFVVAKLSCGLIKRESDLENVWRYLTAILRLCVALLEVTVQFGAQLNVGKTPRYLSKTKVRVRKPG</sequence>
<dbReference type="Proteomes" id="UP000011668">
    <property type="component" value="Unassembled WGS sequence"/>
</dbReference>
<dbReference type="EMBL" id="AFRT01000604">
    <property type="protein sequence ID" value="ELU43135.1"/>
    <property type="molecule type" value="Genomic_DNA"/>
</dbReference>
<evidence type="ECO:0000313" key="2">
    <source>
        <dbReference type="Proteomes" id="UP000011668"/>
    </source>
</evidence>
<reference evidence="1 2" key="1">
    <citation type="journal article" date="2013" name="Nat. Commun.">
        <title>The evolution and pathogenic mechanisms of the rice sheath blight pathogen.</title>
        <authorList>
            <person name="Zheng A."/>
            <person name="Lin R."/>
            <person name="Xu L."/>
            <person name="Qin P."/>
            <person name="Tang C."/>
            <person name="Ai P."/>
            <person name="Zhang D."/>
            <person name="Liu Y."/>
            <person name="Sun Z."/>
            <person name="Feng H."/>
            <person name="Wang Y."/>
            <person name="Chen Y."/>
            <person name="Liang X."/>
            <person name="Fu R."/>
            <person name="Li Q."/>
            <person name="Zhang J."/>
            <person name="Yu X."/>
            <person name="Xie Z."/>
            <person name="Ding L."/>
            <person name="Guan P."/>
            <person name="Tang J."/>
            <person name="Liang Y."/>
            <person name="Wang S."/>
            <person name="Deng Q."/>
            <person name="Li S."/>
            <person name="Zhu J."/>
            <person name="Wang L."/>
            <person name="Liu H."/>
            <person name="Li P."/>
        </authorList>
    </citation>
    <scope>NUCLEOTIDE SEQUENCE [LARGE SCALE GENOMIC DNA]</scope>
    <source>
        <strain evidence="2">AG-1 IA</strain>
    </source>
</reference>
<organism evidence="1 2">
    <name type="scientific">Thanatephorus cucumeris (strain AG1-IA)</name>
    <name type="common">Rice sheath blight fungus</name>
    <name type="synonym">Rhizoctonia solani</name>
    <dbReference type="NCBI Taxonomy" id="983506"/>
    <lineage>
        <taxon>Eukaryota</taxon>
        <taxon>Fungi</taxon>
        <taxon>Dikarya</taxon>
        <taxon>Basidiomycota</taxon>
        <taxon>Agaricomycotina</taxon>
        <taxon>Agaricomycetes</taxon>
        <taxon>Cantharellales</taxon>
        <taxon>Ceratobasidiaceae</taxon>
        <taxon>Rhizoctonia</taxon>
        <taxon>Rhizoctonia solani AG-1</taxon>
    </lineage>
</organism>
<dbReference type="AlphaFoldDB" id="L8WYR3"/>
<name>L8WYR3_THACA</name>